<protein>
    <recommendedName>
        <fullName evidence="6">Bacteriophage head to tail connecting protein</fullName>
    </recommendedName>
</protein>
<evidence type="ECO:0000313" key="4">
    <source>
        <dbReference type="EMBL" id="GGE29962.1"/>
    </source>
</evidence>
<dbReference type="AlphaFoldDB" id="A0A917A681"/>
<accession>A0A917A681</accession>
<gene>
    <name evidence="4" type="ORF">GCM10011360_17540</name>
</gene>
<dbReference type="Proteomes" id="UP000612855">
    <property type="component" value="Unassembled WGS sequence"/>
</dbReference>
<dbReference type="EMBL" id="BMFJ01000001">
    <property type="protein sequence ID" value="GGE29962.1"/>
    <property type="molecule type" value="Genomic_DNA"/>
</dbReference>
<name>A0A917A681_9RHOB</name>
<keyword evidence="3" id="KW-0231">Viral genome packaging</keyword>
<dbReference type="RefSeq" id="WP_188477271.1">
    <property type="nucleotide sequence ID" value="NZ_BMFJ01000001.1"/>
</dbReference>
<proteinExistence type="predicted"/>
<dbReference type="Pfam" id="PF12236">
    <property type="entry name" value="Head-tail_con"/>
    <property type="match status" value="1"/>
</dbReference>
<evidence type="ECO:0000313" key="5">
    <source>
        <dbReference type="Proteomes" id="UP000612855"/>
    </source>
</evidence>
<reference evidence="5" key="1">
    <citation type="journal article" date="2019" name="Int. J. Syst. Evol. Microbiol.">
        <title>The Global Catalogue of Microorganisms (GCM) 10K type strain sequencing project: providing services to taxonomists for standard genome sequencing and annotation.</title>
        <authorList>
            <consortium name="The Broad Institute Genomics Platform"/>
            <consortium name="The Broad Institute Genome Sequencing Center for Infectious Disease"/>
            <person name="Wu L."/>
            <person name="Ma J."/>
        </authorList>
    </citation>
    <scope>NUCLEOTIDE SEQUENCE [LARGE SCALE GENOMIC DNA]</scope>
    <source>
        <strain evidence="5">CGMCC 1.12664</strain>
    </source>
</reference>
<comment type="subcellular location">
    <subcellularLocation>
        <location evidence="1">Virion</location>
    </subcellularLocation>
</comment>
<evidence type="ECO:0000256" key="1">
    <source>
        <dbReference type="ARBA" id="ARBA00004328"/>
    </source>
</evidence>
<evidence type="ECO:0000256" key="2">
    <source>
        <dbReference type="ARBA" id="ARBA00022612"/>
    </source>
</evidence>
<dbReference type="InterPro" id="IPR020991">
    <property type="entry name" value="Connector_podovirus"/>
</dbReference>
<evidence type="ECO:0008006" key="6">
    <source>
        <dbReference type="Google" id="ProtNLM"/>
    </source>
</evidence>
<organism evidence="4 5">
    <name type="scientific">Primorskyibacter flagellatus</name>
    <dbReference type="NCBI Taxonomy" id="1387277"/>
    <lineage>
        <taxon>Bacteria</taxon>
        <taxon>Pseudomonadati</taxon>
        <taxon>Pseudomonadota</taxon>
        <taxon>Alphaproteobacteria</taxon>
        <taxon>Rhodobacterales</taxon>
        <taxon>Roseobacteraceae</taxon>
        <taxon>Primorskyibacter</taxon>
    </lineage>
</organism>
<comment type="caution">
    <text evidence="4">The sequence shown here is derived from an EMBL/GenBank/DDBJ whole genome shotgun (WGS) entry which is preliminary data.</text>
</comment>
<sequence length="506" mass="56828">MTGKPSKEFSTRYDMAKRWRDVVRPTIEEIYSFICPGREWDFDGDLLRNPRDNDAETFISLPEDLAGDFASDLVTYYTPSEAKWTDYMVTAPIHPDNVDQVTALVSAREDDLFDLITGSNYNDISPQVMFEAGHGTIAMWVESAHFSQPIFCETVPPHELLITPGHLGILDRFREKPVLASSLEALFSGWDVDLSDPALQRKITRPGATVKVCWGFWLDWSDPGNPMWKMEITADGKRITPETPETIGPFAGACPLMVGRFNPQPGKPWGRGPGWKSLPDMRVYNAVDEAVLDGLDQSLRNTLIYADDGFLDLSDGVDAGRSYPANRGFTRDQIYELQKGTKLDLGFFSEDRLEDRLRARWYQDGPRQRGETPPTASQWIDERRRVQQRIGKPSAPLWKEFFLPFIQRVEYIAIEKSLMQEAITLNEQAITVQPVSPLQKAQNQDKVMVSRSNLELGAGVFGEAFGQAIDVIGSFKNIVKASGDELTVVRDEPAQGNPDGTTPPTE</sequence>
<keyword evidence="2" id="KW-1188">Viral release from host cell</keyword>
<evidence type="ECO:0000256" key="3">
    <source>
        <dbReference type="ARBA" id="ARBA00023219"/>
    </source>
</evidence>
<keyword evidence="5" id="KW-1185">Reference proteome</keyword>